<protein>
    <submittedName>
        <fullName evidence="2">Uncharacterized protein</fullName>
    </submittedName>
</protein>
<evidence type="ECO:0000313" key="3">
    <source>
        <dbReference type="Proteomes" id="UP000184300"/>
    </source>
</evidence>
<dbReference type="OrthoDB" id="5422293at2759"/>
<name>A0A1L9V902_ASPGL</name>
<dbReference type="GeneID" id="34466667"/>
<reference evidence="3" key="1">
    <citation type="journal article" date="2017" name="Genome Biol.">
        <title>Comparative genomics reveals high biological diversity and specific adaptations in the industrially and medically important fungal genus Aspergillus.</title>
        <authorList>
            <person name="de Vries R.P."/>
            <person name="Riley R."/>
            <person name="Wiebenga A."/>
            <person name="Aguilar-Osorio G."/>
            <person name="Amillis S."/>
            <person name="Uchima C.A."/>
            <person name="Anderluh G."/>
            <person name="Asadollahi M."/>
            <person name="Askin M."/>
            <person name="Barry K."/>
            <person name="Battaglia E."/>
            <person name="Bayram O."/>
            <person name="Benocci T."/>
            <person name="Braus-Stromeyer S.A."/>
            <person name="Caldana C."/>
            <person name="Canovas D."/>
            <person name="Cerqueira G.C."/>
            <person name="Chen F."/>
            <person name="Chen W."/>
            <person name="Choi C."/>
            <person name="Clum A."/>
            <person name="Dos Santos R.A."/>
            <person name="Damasio A.R."/>
            <person name="Diallinas G."/>
            <person name="Emri T."/>
            <person name="Fekete E."/>
            <person name="Flipphi M."/>
            <person name="Freyberg S."/>
            <person name="Gallo A."/>
            <person name="Gournas C."/>
            <person name="Habgood R."/>
            <person name="Hainaut M."/>
            <person name="Harispe M.L."/>
            <person name="Henrissat B."/>
            <person name="Hilden K.S."/>
            <person name="Hope R."/>
            <person name="Hossain A."/>
            <person name="Karabika E."/>
            <person name="Karaffa L."/>
            <person name="Karanyi Z."/>
            <person name="Krasevec N."/>
            <person name="Kuo A."/>
            <person name="Kusch H."/>
            <person name="LaButti K."/>
            <person name="Lagendijk E.L."/>
            <person name="Lapidus A."/>
            <person name="Levasseur A."/>
            <person name="Lindquist E."/>
            <person name="Lipzen A."/>
            <person name="Logrieco A.F."/>
            <person name="MacCabe A."/>
            <person name="Maekelae M.R."/>
            <person name="Malavazi I."/>
            <person name="Melin P."/>
            <person name="Meyer V."/>
            <person name="Mielnichuk N."/>
            <person name="Miskei M."/>
            <person name="Molnar A.P."/>
            <person name="Mule G."/>
            <person name="Ngan C.Y."/>
            <person name="Orejas M."/>
            <person name="Orosz E."/>
            <person name="Ouedraogo J.P."/>
            <person name="Overkamp K.M."/>
            <person name="Park H.-S."/>
            <person name="Perrone G."/>
            <person name="Piumi F."/>
            <person name="Punt P.J."/>
            <person name="Ram A.F."/>
            <person name="Ramon A."/>
            <person name="Rauscher S."/>
            <person name="Record E."/>
            <person name="Riano-Pachon D.M."/>
            <person name="Robert V."/>
            <person name="Roehrig J."/>
            <person name="Ruller R."/>
            <person name="Salamov A."/>
            <person name="Salih N.S."/>
            <person name="Samson R.A."/>
            <person name="Sandor E."/>
            <person name="Sanguinetti M."/>
            <person name="Schuetze T."/>
            <person name="Sepcic K."/>
            <person name="Shelest E."/>
            <person name="Sherlock G."/>
            <person name="Sophianopoulou V."/>
            <person name="Squina F.M."/>
            <person name="Sun H."/>
            <person name="Susca A."/>
            <person name="Todd R.B."/>
            <person name="Tsang A."/>
            <person name="Unkles S.E."/>
            <person name="van de Wiele N."/>
            <person name="van Rossen-Uffink D."/>
            <person name="Oliveira J.V."/>
            <person name="Vesth T.C."/>
            <person name="Visser J."/>
            <person name="Yu J.-H."/>
            <person name="Zhou M."/>
            <person name="Andersen M.R."/>
            <person name="Archer D.B."/>
            <person name="Baker S.E."/>
            <person name="Benoit I."/>
            <person name="Brakhage A.A."/>
            <person name="Braus G.H."/>
            <person name="Fischer R."/>
            <person name="Frisvad J.C."/>
            <person name="Goldman G.H."/>
            <person name="Houbraken J."/>
            <person name="Oakley B."/>
            <person name="Pocsi I."/>
            <person name="Scazzocchio C."/>
            <person name="Seiboth B."/>
            <person name="vanKuyk P.A."/>
            <person name="Wortman J."/>
            <person name="Dyer P.S."/>
            <person name="Grigoriev I.V."/>
        </authorList>
    </citation>
    <scope>NUCLEOTIDE SEQUENCE [LARGE SCALE GENOMIC DNA]</scope>
    <source>
        <strain evidence="3">CBS 516.65</strain>
    </source>
</reference>
<gene>
    <name evidence="2" type="ORF">ASPGLDRAFT_869787</name>
</gene>
<dbReference type="VEuPathDB" id="FungiDB:ASPGLDRAFT_869787"/>
<keyword evidence="1" id="KW-0812">Transmembrane</keyword>
<evidence type="ECO:0000256" key="1">
    <source>
        <dbReference type="SAM" id="Phobius"/>
    </source>
</evidence>
<proteinExistence type="predicted"/>
<keyword evidence="1" id="KW-1133">Transmembrane helix</keyword>
<dbReference type="RefSeq" id="XP_022397088.1">
    <property type="nucleotide sequence ID" value="XM_022550407.1"/>
</dbReference>
<feature type="transmembrane region" description="Helical" evidence="1">
    <location>
        <begin position="46"/>
        <end position="68"/>
    </location>
</feature>
<dbReference type="EMBL" id="KV878911">
    <property type="protein sequence ID" value="OJJ80390.1"/>
    <property type="molecule type" value="Genomic_DNA"/>
</dbReference>
<accession>A0A1L9V902</accession>
<evidence type="ECO:0000313" key="2">
    <source>
        <dbReference type="EMBL" id="OJJ80390.1"/>
    </source>
</evidence>
<keyword evidence="1" id="KW-0472">Membrane</keyword>
<organism evidence="2 3">
    <name type="scientific">Aspergillus glaucus CBS 516.65</name>
    <dbReference type="NCBI Taxonomy" id="1160497"/>
    <lineage>
        <taxon>Eukaryota</taxon>
        <taxon>Fungi</taxon>
        <taxon>Dikarya</taxon>
        <taxon>Ascomycota</taxon>
        <taxon>Pezizomycotina</taxon>
        <taxon>Eurotiomycetes</taxon>
        <taxon>Eurotiomycetidae</taxon>
        <taxon>Eurotiales</taxon>
        <taxon>Aspergillaceae</taxon>
        <taxon>Aspergillus</taxon>
        <taxon>Aspergillus subgen. Aspergillus</taxon>
    </lineage>
</organism>
<dbReference type="Proteomes" id="UP000184300">
    <property type="component" value="Unassembled WGS sequence"/>
</dbReference>
<dbReference type="AlphaFoldDB" id="A0A1L9V902"/>
<keyword evidence="3" id="KW-1185">Reference proteome</keyword>
<sequence>MVPFSQQEIYCLCRGGWKEATWQFKHSIHALVASEQQVCHFFQPSFALLLLFFNISITTVGISISIQVTQPAPRAPKRTTEKTGSNERQHTSSVVVSYILAGNTIHLRDAIERFFNHYTWPVSAITDPKDSGPH</sequence>